<sequence>MQLKKRFLVLHDYGMGGLWWWIHARSEGEIAREFAEVEVIVDPAAWARFPDGELDEVDIDDETMPPGLADLRDERRAHRDRPGFGALVGREAVFLRRPWAEADDTEPQIYYEHLGPDGRRLRQVEVYADGTAIRTGPDDWLFNPPTDLHDPDLPQWEISARDFEEAWRRARAEDADRGDE</sequence>
<dbReference type="AlphaFoldDB" id="A0A919MBF0"/>
<reference evidence="1" key="1">
    <citation type="submission" date="2021-01" db="EMBL/GenBank/DDBJ databases">
        <title>Whole genome shotgun sequence of Actinoplanes ferrugineus NBRC 15555.</title>
        <authorList>
            <person name="Komaki H."/>
            <person name="Tamura T."/>
        </authorList>
    </citation>
    <scope>NUCLEOTIDE SEQUENCE</scope>
    <source>
        <strain evidence="1">NBRC 15555</strain>
    </source>
</reference>
<evidence type="ECO:0000313" key="1">
    <source>
        <dbReference type="EMBL" id="GIE13591.1"/>
    </source>
</evidence>
<keyword evidence="2" id="KW-1185">Reference proteome</keyword>
<gene>
    <name evidence="1" type="ORF">Afe05nite_54310</name>
</gene>
<dbReference type="Proteomes" id="UP000598174">
    <property type="component" value="Unassembled WGS sequence"/>
</dbReference>
<comment type="caution">
    <text evidence="1">The sequence shown here is derived from an EMBL/GenBank/DDBJ whole genome shotgun (WGS) entry which is preliminary data.</text>
</comment>
<proteinExistence type="predicted"/>
<name>A0A919MBF0_9ACTN</name>
<dbReference type="RefSeq" id="WP_239118219.1">
    <property type="nucleotide sequence ID" value="NZ_BAAABP010000027.1"/>
</dbReference>
<protein>
    <submittedName>
        <fullName evidence="1">Uncharacterized protein</fullName>
    </submittedName>
</protein>
<dbReference type="EMBL" id="BOMM01000049">
    <property type="protein sequence ID" value="GIE13591.1"/>
    <property type="molecule type" value="Genomic_DNA"/>
</dbReference>
<accession>A0A919MBF0</accession>
<organism evidence="1 2">
    <name type="scientific">Paractinoplanes ferrugineus</name>
    <dbReference type="NCBI Taxonomy" id="113564"/>
    <lineage>
        <taxon>Bacteria</taxon>
        <taxon>Bacillati</taxon>
        <taxon>Actinomycetota</taxon>
        <taxon>Actinomycetes</taxon>
        <taxon>Micromonosporales</taxon>
        <taxon>Micromonosporaceae</taxon>
        <taxon>Paractinoplanes</taxon>
    </lineage>
</organism>
<evidence type="ECO:0000313" key="2">
    <source>
        <dbReference type="Proteomes" id="UP000598174"/>
    </source>
</evidence>